<dbReference type="SMART" id="SM00692">
    <property type="entry name" value="DM3"/>
    <property type="match status" value="1"/>
</dbReference>
<organism evidence="9 10">
    <name type="scientific">Ceratosolen solmsi marchali</name>
    <dbReference type="NCBI Taxonomy" id="326594"/>
    <lineage>
        <taxon>Eukaryota</taxon>
        <taxon>Metazoa</taxon>
        <taxon>Ecdysozoa</taxon>
        <taxon>Arthropoda</taxon>
        <taxon>Hexapoda</taxon>
        <taxon>Insecta</taxon>
        <taxon>Pterygota</taxon>
        <taxon>Neoptera</taxon>
        <taxon>Endopterygota</taxon>
        <taxon>Hymenoptera</taxon>
        <taxon>Apocrita</taxon>
        <taxon>Proctotrupomorpha</taxon>
        <taxon>Chalcidoidea</taxon>
        <taxon>Agaonidae</taxon>
        <taxon>Agaoninae</taxon>
        <taxon>Ceratosolen</taxon>
    </lineage>
</organism>
<keyword evidence="9" id="KW-1185">Reference proteome</keyword>
<dbReference type="SMART" id="SM00980">
    <property type="entry name" value="THAP"/>
    <property type="match status" value="1"/>
</dbReference>
<evidence type="ECO:0000313" key="10">
    <source>
        <dbReference type="RefSeq" id="XP_011503356.1"/>
    </source>
</evidence>
<sequence length="714" mass="82193">MPGCAAIGCNNRSEKGYTMKCFPRDPALRNIWKKRVGRADWEPSNNSFLCHVHFEPNQWVVTPSGRIKLKKGALPSIFTVTSTRKSPKKRQKLGVQLTEEEEDLEEYEVEYLENDCPFIFNMDNQKIVPNIINVQTQNASSVSGQILQNIKLVTGDALKDLQNENIIIVADENNREIGKIINENGFVLLDNERGKENVQIFPKVDKASTLGIKVEIKEEVSENGLSAHDYDEIERKLKEICNSEDETDISNNNKDSPKNVNNRPIETGNTFKSEDLKHVDDLKKTSNDKTETNVTSTRIGTKRKRKIKAKSPNEENLKTSQHASGIDKTQFTEDVSDIINDLETESSIECISKQSKYISSIMTLNTDKTNNTCKPIIKNDIQLKFKNDIVINKPVSNKNINCENSNSFKHSNELTAKLNIQGEVIEKLTNQLILYKDMDRKIRALTQELQNKNNEIEMLNRKVAIKRSQLERKAPKNESIDLKDVNEIDLINKLDFLEDTNKKLMKTVTLEGQNRRKLECQIKSRDNQIKELNWKLEKASKFLDRAEKNSNNYRKKMLNMQALIRRKKLLNETTSIFDELLICQSNQNFSKNSLKIALEIEKICSTEGYQKLLNYKFPLPTLKELNRNYPDKTNYYKTNEEISLENGKTDTNIEIVSTDQKMENIEYLDPEFLNEPGETVIGTVQDIFNENSDNEDFNLNELKKHIMINFDSTT</sequence>
<dbReference type="InterPro" id="IPR006612">
    <property type="entry name" value="THAP_Znf"/>
</dbReference>
<dbReference type="AlphaFoldDB" id="A0AAJ7E0N4"/>
<dbReference type="SUPFAM" id="SSF57716">
    <property type="entry name" value="Glucocorticoid receptor-like (DNA-binding domain)"/>
    <property type="match status" value="1"/>
</dbReference>
<evidence type="ECO:0000256" key="1">
    <source>
        <dbReference type="ARBA" id="ARBA00022723"/>
    </source>
</evidence>
<name>A0AAJ7E0N4_9HYME</name>
<dbReference type="InterPro" id="IPR026516">
    <property type="entry name" value="THAP1/10"/>
</dbReference>
<evidence type="ECO:0000256" key="3">
    <source>
        <dbReference type="ARBA" id="ARBA00022833"/>
    </source>
</evidence>
<feature type="region of interest" description="Disordered" evidence="7">
    <location>
        <begin position="244"/>
        <end position="323"/>
    </location>
</feature>
<keyword evidence="3" id="KW-0862">Zinc</keyword>
<keyword evidence="2 5" id="KW-0863">Zinc-finger</keyword>
<dbReference type="GO" id="GO:0043565">
    <property type="term" value="F:sequence-specific DNA binding"/>
    <property type="evidence" value="ECO:0007669"/>
    <property type="project" value="InterPro"/>
</dbReference>
<dbReference type="KEGG" id="csol:105366535"/>
<evidence type="ECO:0000256" key="4">
    <source>
        <dbReference type="ARBA" id="ARBA00023125"/>
    </source>
</evidence>
<proteinExistence type="predicted"/>
<dbReference type="PANTHER" id="PTHR46600:SF11">
    <property type="entry name" value="THAP DOMAIN-CONTAINING PROTEIN 10"/>
    <property type="match status" value="1"/>
</dbReference>
<gene>
    <name evidence="10" type="primary">LOC105366535</name>
</gene>
<feature type="coiled-coil region" evidence="6">
    <location>
        <begin position="435"/>
        <end position="469"/>
    </location>
</feature>
<protein>
    <submittedName>
        <fullName evidence="10">Golgin IMH1-like</fullName>
    </submittedName>
</protein>
<evidence type="ECO:0000256" key="7">
    <source>
        <dbReference type="SAM" id="MobiDB-lite"/>
    </source>
</evidence>
<evidence type="ECO:0000256" key="5">
    <source>
        <dbReference type="PROSITE-ProRule" id="PRU00309"/>
    </source>
</evidence>
<keyword evidence="6" id="KW-0175">Coiled coil</keyword>
<feature type="compositionally biased region" description="Low complexity" evidence="7">
    <location>
        <begin position="250"/>
        <end position="262"/>
    </location>
</feature>
<dbReference type="GO" id="GO:0008270">
    <property type="term" value="F:zinc ion binding"/>
    <property type="evidence" value="ECO:0007669"/>
    <property type="project" value="UniProtKB-KW"/>
</dbReference>
<dbReference type="PROSITE" id="PS50950">
    <property type="entry name" value="ZF_THAP"/>
    <property type="match status" value="1"/>
</dbReference>
<dbReference type="Proteomes" id="UP000695007">
    <property type="component" value="Unplaced"/>
</dbReference>
<feature type="compositionally biased region" description="Basic and acidic residues" evidence="7">
    <location>
        <begin position="272"/>
        <end position="291"/>
    </location>
</feature>
<dbReference type="RefSeq" id="XP_011503356.1">
    <property type="nucleotide sequence ID" value="XM_011505054.1"/>
</dbReference>
<feature type="compositionally biased region" description="Basic residues" evidence="7">
    <location>
        <begin position="300"/>
        <end position="309"/>
    </location>
</feature>
<feature type="coiled-coil region" evidence="6">
    <location>
        <begin position="515"/>
        <end position="563"/>
    </location>
</feature>
<evidence type="ECO:0000256" key="6">
    <source>
        <dbReference type="SAM" id="Coils"/>
    </source>
</evidence>
<dbReference type="Pfam" id="PF05485">
    <property type="entry name" value="THAP"/>
    <property type="match status" value="1"/>
</dbReference>
<accession>A0AAJ7E0N4</accession>
<dbReference type="GeneID" id="105366535"/>
<feature type="domain" description="THAP-type" evidence="8">
    <location>
        <begin position="1"/>
        <end position="78"/>
    </location>
</feature>
<keyword evidence="1" id="KW-0479">Metal-binding</keyword>
<keyword evidence="4 5" id="KW-0238">DNA-binding</keyword>
<reference evidence="10" key="1">
    <citation type="submission" date="2025-08" db="UniProtKB">
        <authorList>
            <consortium name="RefSeq"/>
        </authorList>
    </citation>
    <scope>IDENTIFICATION</scope>
</reference>
<evidence type="ECO:0000259" key="8">
    <source>
        <dbReference type="PROSITE" id="PS50950"/>
    </source>
</evidence>
<dbReference type="PANTHER" id="PTHR46600">
    <property type="entry name" value="THAP DOMAIN-CONTAINING"/>
    <property type="match status" value="1"/>
</dbReference>
<evidence type="ECO:0000313" key="9">
    <source>
        <dbReference type="Proteomes" id="UP000695007"/>
    </source>
</evidence>
<evidence type="ECO:0000256" key="2">
    <source>
        <dbReference type="ARBA" id="ARBA00022771"/>
    </source>
</evidence>